<reference evidence="4" key="1">
    <citation type="submission" date="2011-02" db="EMBL/GenBank/DDBJ databases">
        <title>The complete genome of Planctomyces brasiliensis DSM 5305.</title>
        <authorList>
            <person name="Lucas S."/>
            <person name="Copeland A."/>
            <person name="Lapidus A."/>
            <person name="Bruce D."/>
            <person name="Goodwin L."/>
            <person name="Pitluck S."/>
            <person name="Kyrpides N."/>
            <person name="Mavromatis K."/>
            <person name="Pagani I."/>
            <person name="Ivanova N."/>
            <person name="Ovchinnikova G."/>
            <person name="Lu M."/>
            <person name="Detter J.C."/>
            <person name="Han C."/>
            <person name="Land M."/>
            <person name="Hauser L."/>
            <person name="Markowitz V."/>
            <person name="Cheng J.-F."/>
            <person name="Hugenholtz P."/>
            <person name="Woyke T."/>
            <person name="Wu D."/>
            <person name="Tindall B."/>
            <person name="Pomrenke H.G."/>
            <person name="Brambilla E."/>
            <person name="Klenk H.-P."/>
            <person name="Eisen J.A."/>
        </authorList>
    </citation>
    <scope>NUCLEOTIDE SEQUENCE [LARGE SCALE GENOMIC DNA]</scope>
    <source>
        <strain evidence="4">ATCC 49424 / DSM 5305 / JCM 21570 / NBRC 103401 / IFAM 1448</strain>
    </source>
</reference>
<evidence type="ECO:0000256" key="2">
    <source>
        <dbReference type="SAM" id="Phobius"/>
    </source>
</evidence>
<feature type="transmembrane region" description="Helical" evidence="2">
    <location>
        <begin position="64"/>
        <end position="82"/>
    </location>
</feature>
<keyword evidence="4" id="KW-1185">Reference proteome</keyword>
<organism evidence="3 4">
    <name type="scientific">Rubinisphaera brasiliensis (strain ATCC 49424 / DSM 5305 / JCM 21570 / IAM 15109 / NBRC 103401 / IFAM 1448)</name>
    <name type="common">Planctomyces brasiliensis</name>
    <dbReference type="NCBI Taxonomy" id="756272"/>
    <lineage>
        <taxon>Bacteria</taxon>
        <taxon>Pseudomonadati</taxon>
        <taxon>Planctomycetota</taxon>
        <taxon>Planctomycetia</taxon>
        <taxon>Planctomycetales</taxon>
        <taxon>Planctomycetaceae</taxon>
        <taxon>Rubinisphaera</taxon>
    </lineage>
</organism>
<evidence type="ECO:0000256" key="1">
    <source>
        <dbReference type="SAM" id="MobiDB-lite"/>
    </source>
</evidence>
<accession>F0SQE4</accession>
<dbReference type="STRING" id="756272.Plabr_4752"/>
<dbReference type="EMBL" id="CP002546">
    <property type="protein sequence ID" value="ADY62323.1"/>
    <property type="molecule type" value="Genomic_DNA"/>
</dbReference>
<name>F0SQE4_RUBBR</name>
<keyword evidence="2" id="KW-0812">Transmembrane</keyword>
<keyword evidence="2" id="KW-1133">Transmembrane helix</keyword>
<dbReference type="HOGENOM" id="CLU_1377251_0_0_0"/>
<gene>
    <name evidence="3" type="ordered locus">Plabr_4752</name>
</gene>
<dbReference type="KEGG" id="pbs:Plabr_4752"/>
<evidence type="ECO:0000313" key="3">
    <source>
        <dbReference type="EMBL" id="ADY62323.1"/>
    </source>
</evidence>
<keyword evidence="2" id="KW-0472">Membrane</keyword>
<evidence type="ECO:0000313" key="4">
    <source>
        <dbReference type="Proteomes" id="UP000006860"/>
    </source>
</evidence>
<sequence length="198" mass="21850">MQNETTPQPTRRRRMATVVLLATAFIYGNYLMGAAVGVVYVLMAGTLLFLFGRALNVSGRARTIRLAVLALIAGPVVFGMAFPAKVHPGFQSVIDGRLIEQVVRAELVKVLDSDAAFRELRVSTTRGQALTVTISGSVPTRDDLQRLRAQFTRERLLVVLHHLHWDVELRDTGESVRGFDPDLFPPSQPAGLNVMQQD</sequence>
<dbReference type="AlphaFoldDB" id="F0SQE4"/>
<feature type="region of interest" description="Disordered" evidence="1">
    <location>
        <begin position="179"/>
        <end position="198"/>
    </location>
</feature>
<protein>
    <submittedName>
        <fullName evidence="3">Uncharacterized protein</fullName>
    </submittedName>
</protein>
<proteinExistence type="predicted"/>
<dbReference type="RefSeq" id="WP_013631027.1">
    <property type="nucleotide sequence ID" value="NC_015174.1"/>
</dbReference>
<dbReference type="Proteomes" id="UP000006860">
    <property type="component" value="Chromosome"/>
</dbReference>